<proteinExistence type="inferred from homology"/>
<dbReference type="RefSeq" id="WP_236983451.1">
    <property type="nucleotide sequence ID" value="NZ_AP023086.1"/>
</dbReference>
<dbReference type="AlphaFoldDB" id="A0AAN2BLB1"/>
<organism evidence="3 4">
    <name type="scientific">Marinagarivorans cellulosilyticus</name>
    <dbReference type="NCBI Taxonomy" id="2721545"/>
    <lineage>
        <taxon>Bacteria</taxon>
        <taxon>Pseudomonadati</taxon>
        <taxon>Pseudomonadota</taxon>
        <taxon>Gammaproteobacteria</taxon>
        <taxon>Cellvibrionales</taxon>
        <taxon>Cellvibrionaceae</taxon>
        <taxon>Marinagarivorans</taxon>
    </lineage>
</organism>
<dbReference type="KEGG" id="marq:MARGE09_P3036"/>
<sequence>MSEQNNPPVIEFPCPNYPVKIIGDAFEGYEAAVLEVVAQHAQLSAAPKPLNPSRNGRFVSLTVAIIATGEPQLKALHEALKGLSFVKMVM</sequence>
<accession>A0AAN2BLB1</accession>
<name>A0AAN2BLB1_9GAMM</name>
<evidence type="ECO:0000256" key="2">
    <source>
        <dbReference type="HAMAP-Rule" id="MF_00659"/>
    </source>
</evidence>
<dbReference type="Proteomes" id="UP001320119">
    <property type="component" value="Chromosome"/>
</dbReference>
<reference evidence="3 4" key="1">
    <citation type="journal article" date="2022" name="IScience">
        <title>An ultrasensitive nanofiber-based assay for enzymatic hydrolysis and deep-sea microbial degradation of cellulose.</title>
        <authorList>
            <person name="Tsudome M."/>
            <person name="Tachioka M."/>
            <person name="Miyazaki M."/>
            <person name="Uchimura K."/>
            <person name="Tsuda M."/>
            <person name="Takaki Y."/>
            <person name="Deguchi S."/>
        </authorList>
    </citation>
    <scope>NUCLEOTIDE SEQUENCE [LARGE SCALE GENOMIC DNA]</scope>
    <source>
        <strain evidence="3 4">GE09</strain>
    </source>
</reference>
<dbReference type="GO" id="GO:0005829">
    <property type="term" value="C:cytosol"/>
    <property type="evidence" value="ECO:0007669"/>
    <property type="project" value="TreeGrafter"/>
</dbReference>
<dbReference type="PANTHER" id="PTHR38036">
    <property type="entry name" value="UPF0250 PROTEIN YBED"/>
    <property type="match status" value="1"/>
</dbReference>
<gene>
    <name evidence="3" type="ORF">MARGE09_P3036</name>
</gene>
<protein>
    <recommendedName>
        <fullName evidence="2">UPF0250 protein MARGE09_P3036</fullName>
    </recommendedName>
</protein>
<evidence type="ECO:0000313" key="3">
    <source>
        <dbReference type="EMBL" id="BCD98835.1"/>
    </source>
</evidence>
<evidence type="ECO:0000313" key="4">
    <source>
        <dbReference type="Proteomes" id="UP001320119"/>
    </source>
</evidence>
<dbReference type="Pfam" id="PF04359">
    <property type="entry name" value="DUF493"/>
    <property type="match status" value="1"/>
</dbReference>
<dbReference type="SUPFAM" id="SSF117991">
    <property type="entry name" value="YbeD/HP0495-like"/>
    <property type="match status" value="1"/>
</dbReference>
<dbReference type="InterPro" id="IPR007454">
    <property type="entry name" value="UPF0250_YbeD-like"/>
</dbReference>
<dbReference type="InterPro" id="IPR027471">
    <property type="entry name" value="YbeD-like_sf"/>
</dbReference>
<evidence type="ECO:0000256" key="1">
    <source>
        <dbReference type="ARBA" id="ARBA00008460"/>
    </source>
</evidence>
<dbReference type="PANTHER" id="PTHR38036:SF1">
    <property type="entry name" value="UPF0250 PROTEIN YBED"/>
    <property type="match status" value="1"/>
</dbReference>
<keyword evidence="4" id="KW-1185">Reference proteome</keyword>
<dbReference type="HAMAP" id="MF_00659">
    <property type="entry name" value="UPF0250"/>
    <property type="match status" value="1"/>
</dbReference>
<dbReference type="Gene3D" id="3.30.70.260">
    <property type="match status" value="1"/>
</dbReference>
<comment type="similarity">
    <text evidence="1 2">Belongs to the UPF0250 family.</text>
</comment>
<dbReference type="EMBL" id="AP023086">
    <property type="protein sequence ID" value="BCD98835.1"/>
    <property type="molecule type" value="Genomic_DNA"/>
</dbReference>